<gene>
    <name evidence="7" type="ORF">A10D4_06061</name>
</gene>
<dbReference type="Proteomes" id="UP000014115">
    <property type="component" value="Unassembled WGS sequence"/>
</dbReference>
<dbReference type="PATRIC" id="fig|740709.3.peg.1238"/>
<accession>K2KPC5</accession>
<dbReference type="PANTHER" id="PTHR42913">
    <property type="entry name" value="APOPTOSIS-INDUCING FACTOR 1"/>
    <property type="match status" value="1"/>
</dbReference>
<dbReference type="STRING" id="740709.A10D4_06061"/>
<dbReference type="GO" id="GO:0003955">
    <property type="term" value="F:NAD(P)H dehydrogenase (quinone) activity"/>
    <property type="evidence" value="ECO:0007669"/>
    <property type="project" value="TreeGrafter"/>
</dbReference>
<reference evidence="7 8" key="1">
    <citation type="journal article" date="2012" name="J. Bacteriol.">
        <title>Genome Sequence of Idiomarina xiamenensis Type Strain 10-D-4.</title>
        <authorList>
            <person name="Lai Q."/>
            <person name="Wang L."/>
            <person name="Wang W."/>
            <person name="Shao Z."/>
        </authorList>
    </citation>
    <scope>NUCLEOTIDE SEQUENCE [LARGE SCALE GENOMIC DNA]</scope>
    <source>
        <strain evidence="7 8">10-D-4</strain>
    </source>
</reference>
<name>K2KPC5_9GAMM</name>
<feature type="domain" description="FAD/NAD(P)-binding" evidence="6">
    <location>
        <begin position="3"/>
        <end position="337"/>
    </location>
</feature>
<dbReference type="InterPro" id="IPR023753">
    <property type="entry name" value="FAD/NAD-binding_dom"/>
</dbReference>
<keyword evidence="8" id="KW-1185">Reference proteome</keyword>
<dbReference type="PRINTS" id="PR00368">
    <property type="entry name" value="FADPNR"/>
</dbReference>
<dbReference type="PRINTS" id="PR00411">
    <property type="entry name" value="PNDRDTASEI"/>
</dbReference>
<dbReference type="AlphaFoldDB" id="K2KPC5"/>
<dbReference type="eggNOG" id="COG1252">
    <property type="taxonomic scope" value="Bacteria"/>
</dbReference>
<keyword evidence="3" id="KW-0285">Flavoprotein</keyword>
<comment type="caution">
    <text evidence="7">The sequence shown here is derived from an EMBL/GenBank/DDBJ whole genome shotgun (WGS) entry which is preliminary data.</text>
</comment>
<dbReference type="OrthoDB" id="9781621at2"/>
<dbReference type="PANTHER" id="PTHR42913:SF3">
    <property type="entry name" value="64 KDA MITOCHONDRIAL NADH DEHYDROGENASE (EUROFUNG)"/>
    <property type="match status" value="1"/>
</dbReference>
<dbReference type="InterPro" id="IPR036188">
    <property type="entry name" value="FAD/NAD-bd_sf"/>
</dbReference>
<dbReference type="EMBL" id="AMRG01000006">
    <property type="protein sequence ID" value="EKE84234.1"/>
    <property type="molecule type" value="Genomic_DNA"/>
</dbReference>
<evidence type="ECO:0000256" key="2">
    <source>
        <dbReference type="ARBA" id="ARBA00005272"/>
    </source>
</evidence>
<proteinExistence type="inferred from homology"/>
<dbReference type="SUPFAM" id="SSF51905">
    <property type="entry name" value="FAD/NAD(P)-binding domain"/>
    <property type="match status" value="2"/>
</dbReference>
<evidence type="ECO:0000259" key="6">
    <source>
        <dbReference type="Pfam" id="PF07992"/>
    </source>
</evidence>
<sequence length="432" mass="47378">MERIVVVGGGAGGLELATRLGRRLGRKKKAHITLVDKNNTHLWKPLLHEVAAGSLDSDLDELNYRGHAKAKGFHFAQGALESIDREQGEIVLAPLTDSDGQVVLHSRRLAYDRLVLAVGSVTNDFGIEGIAEHCQFLDSPQQAERFHQRLLNAFLSLDERAANDRNACLNVAIVGGGATGVELAAELYNSVQVLSAYDLTHLSKERLKVTLFEAGPRLLPALPERIANNVHQQLQQLGVDVRVNAAVKGATAGQLQVGDEGLAADLMVWAAGIKAPQFLAELPGLQTRRNNQLVVNSYFQTDDERIFALGDCCACPQSPDEPDKFSPPRAQTAHQMASRLGSNLIALNKGKPMKAFHYVDHGSLVSLSRFSAIGSLMGNRTRSMTIEGKLARLAYASLYRMHQKALHGWWRTLLLVLMDRVSHSLRPRLKLH</sequence>
<evidence type="ECO:0000256" key="3">
    <source>
        <dbReference type="ARBA" id="ARBA00022630"/>
    </source>
</evidence>
<evidence type="ECO:0000256" key="1">
    <source>
        <dbReference type="ARBA" id="ARBA00001974"/>
    </source>
</evidence>
<keyword evidence="5" id="KW-0560">Oxidoreductase</keyword>
<evidence type="ECO:0000313" key="7">
    <source>
        <dbReference type="EMBL" id="EKE84234.1"/>
    </source>
</evidence>
<dbReference type="Pfam" id="PF07992">
    <property type="entry name" value="Pyr_redox_2"/>
    <property type="match status" value="1"/>
</dbReference>
<dbReference type="Gene3D" id="3.50.50.100">
    <property type="match status" value="1"/>
</dbReference>
<evidence type="ECO:0000313" key="8">
    <source>
        <dbReference type="Proteomes" id="UP000014115"/>
    </source>
</evidence>
<dbReference type="GO" id="GO:0019646">
    <property type="term" value="P:aerobic electron transport chain"/>
    <property type="evidence" value="ECO:0007669"/>
    <property type="project" value="TreeGrafter"/>
</dbReference>
<dbReference type="InterPro" id="IPR051169">
    <property type="entry name" value="NADH-Q_oxidoreductase"/>
</dbReference>
<comment type="similarity">
    <text evidence="2">Belongs to the NADH dehydrogenase family.</text>
</comment>
<keyword evidence="4" id="KW-0274">FAD</keyword>
<evidence type="ECO:0000256" key="5">
    <source>
        <dbReference type="ARBA" id="ARBA00023002"/>
    </source>
</evidence>
<comment type="cofactor">
    <cofactor evidence="1">
        <name>FAD</name>
        <dbReference type="ChEBI" id="CHEBI:57692"/>
    </cofactor>
</comment>
<organism evidence="7 8">
    <name type="scientific">Idiomarina xiamenensis 10-D-4</name>
    <dbReference type="NCBI Taxonomy" id="740709"/>
    <lineage>
        <taxon>Bacteria</taxon>
        <taxon>Pseudomonadati</taxon>
        <taxon>Pseudomonadota</taxon>
        <taxon>Gammaproteobacteria</taxon>
        <taxon>Alteromonadales</taxon>
        <taxon>Idiomarinaceae</taxon>
        <taxon>Idiomarina</taxon>
    </lineage>
</organism>
<dbReference type="RefSeq" id="WP_008488372.1">
    <property type="nucleotide sequence ID" value="NZ_AMRG01000006.1"/>
</dbReference>
<protein>
    <submittedName>
        <fullName evidence="7">NADH dehydrogenase</fullName>
    </submittedName>
</protein>
<evidence type="ECO:0000256" key="4">
    <source>
        <dbReference type="ARBA" id="ARBA00022827"/>
    </source>
</evidence>